<gene>
    <name evidence="2" type="ORF">MUK71_05300</name>
</gene>
<organism evidence="2 3">
    <name type="scientific">Arthrobacter zhangbolii</name>
    <dbReference type="NCBI Taxonomy" id="2886936"/>
    <lineage>
        <taxon>Bacteria</taxon>
        <taxon>Bacillati</taxon>
        <taxon>Actinomycetota</taxon>
        <taxon>Actinomycetes</taxon>
        <taxon>Micrococcales</taxon>
        <taxon>Micrococcaceae</taxon>
        <taxon>Arthrobacter</taxon>
    </lineage>
</organism>
<dbReference type="EMBL" id="CP094984">
    <property type="protein sequence ID" value="UON93041.1"/>
    <property type="molecule type" value="Genomic_DNA"/>
</dbReference>
<dbReference type="RefSeq" id="WP_227928934.1">
    <property type="nucleotide sequence ID" value="NZ_CP094984.1"/>
</dbReference>
<evidence type="ECO:0000256" key="1">
    <source>
        <dbReference type="SAM" id="SignalP"/>
    </source>
</evidence>
<evidence type="ECO:0000313" key="2">
    <source>
        <dbReference type="EMBL" id="UON93041.1"/>
    </source>
</evidence>
<evidence type="ECO:0000313" key="3">
    <source>
        <dbReference type="Proteomes" id="UP000829758"/>
    </source>
</evidence>
<reference evidence="2 3" key="1">
    <citation type="submission" date="2022-04" db="EMBL/GenBank/DDBJ databases">
        <title>Novel species in genus Arthrobacter.</title>
        <authorList>
            <person name="Liu Y."/>
        </authorList>
    </citation>
    <scope>NUCLEOTIDE SEQUENCE [LARGE SCALE GENOMIC DNA]</scope>
    <source>
        <strain evidence="3">zg-Y462</strain>
    </source>
</reference>
<name>A0ABY4DNR7_9MICC</name>
<sequence length="46" mass="4374">MKKLGAALALAAVIAGAGVAAPATAAAAPLSPSNNVVKPYGMWPNA</sequence>
<protein>
    <recommendedName>
        <fullName evidence="4">Chitinase</fullName>
    </recommendedName>
</protein>
<keyword evidence="3" id="KW-1185">Reference proteome</keyword>
<evidence type="ECO:0008006" key="4">
    <source>
        <dbReference type="Google" id="ProtNLM"/>
    </source>
</evidence>
<feature type="chain" id="PRO_5045070948" description="Chitinase" evidence="1">
    <location>
        <begin position="26"/>
        <end position="46"/>
    </location>
</feature>
<dbReference type="Proteomes" id="UP000829758">
    <property type="component" value="Chromosome"/>
</dbReference>
<keyword evidence="1" id="KW-0732">Signal</keyword>
<accession>A0ABY4DNR7</accession>
<proteinExistence type="predicted"/>
<feature type="signal peptide" evidence="1">
    <location>
        <begin position="1"/>
        <end position="25"/>
    </location>
</feature>